<dbReference type="InterPro" id="IPR036915">
    <property type="entry name" value="Cyclin-like_sf"/>
</dbReference>
<feature type="region of interest" description="Disordered" evidence="2">
    <location>
        <begin position="186"/>
        <end position="210"/>
    </location>
</feature>
<protein>
    <submittedName>
        <fullName evidence="5">CYCLIN domain-containing protein</fullName>
    </submittedName>
</protein>
<evidence type="ECO:0000259" key="3">
    <source>
        <dbReference type="SMART" id="SM00385"/>
    </source>
</evidence>
<keyword evidence="4" id="KW-1185">Reference proteome</keyword>
<evidence type="ECO:0000256" key="2">
    <source>
        <dbReference type="SAM" id="MobiDB-lite"/>
    </source>
</evidence>
<feature type="domain" description="Cyclin-like" evidence="3">
    <location>
        <begin position="293"/>
        <end position="382"/>
    </location>
</feature>
<dbReference type="InterPro" id="IPR006671">
    <property type="entry name" value="Cyclin_N"/>
</dbReference>
<name>A0A1I7ZDZ3_9BILA</name>
<evidence type="ECO:0000256" key="1">
    <source>
        <dbReference type="RuleBase" id="RU000383"/>
    </source>
</evidence>
<dbReference type="Pfam" id="PF00134">
    <property type="entry name" value="Cyclin_N"/>
    <property type="match status" value="1"/>
</dbReference>
<reference evidence="5" key="1">
    <citation type="submission" date="2016-11" db="UniProtKB">
        <authorList>
            <consortium name="WormBaseParasite"/>
        </authorList>
    </citation>
    <scope>IDENTIFICATION</scope>
</reference>
<keyword evidence="1" id="KW-0195">Cyclin</keyword>
<dbReference type="PANTHER" id="PTHR10177">
    <property type="entry name" value="CYCLINS"/>
    <property type="match status" value="1"/>
</dbReference>
<evidence type="ECO:0000313" key="4">
    <source>
        <dbReference type="Proteomes" id="UP000095287"/>
    </source>
</evidence>
<dbReference type="InterPro" id="IPR013763">
    <property type="entry name" value="Cyclin-like_dom"/>
</dbReference>
<sequence>MSAQGVQSPSLITPFSHSESADRRSPHFERQPKVEPVRLQSFQGTTAAETNNLLALFAQAEELIRNYQRTHVTLQLRDISSVLFSLSTWRRRDNPGPWEDRSRDVVARVTTCLFSKDRQSIFENRGAWKLLDRGVFPASSLFSVWCAHGVLVPARGRALSAIVGAQMTEIIWPSVASSSLRPLDVSAPHSPLSAPCDARSGTSRESRETAGHFRSATAFNDFRRFRLATSTSHARSLFGSISTMCDLPQASTAASLSSLLLRTLLEREKSLGNLELPKGHGLVTTSERDKQARWICLAARRIGASISTLGLAISIFDRTLSSARVQVKYVNCVAVTSLYLSLKLTAEEDDDEVGVDSERLLRKLQLEYSTTELVRMERTILQRLNFDLSLSTVDRFLHAMLDVIGWPNILISDVLRQGFETVLSDWEVSSRYRPATLALGMLSLLMDQRTSQSIKITEALQQIFTIEKHELAMCRKEVRSLLTSAFISPNNKFAGVHAQCDSGTSVGPLNCGQSRKRSHAMAKRASIAEIVQD</sequence>
<feature type="compositionally biased region" description="Polar residues" evidence="2">
    <location>
        <begin position="1"/>
        <end position="18"/>
    </location>
</feature>
<feature type="compositionally biased region" description="Basic and acidic residues" evidence="2">
    <location>
        <begin position="19"/>
        <end position="36"/>
    </location>
</feature>
<dbReference type="InterPro" id="IPR039361">
    <property type="entry name" value="Cyclin"/>
</dbReference>
<dbReference type="SMART" id="SM00385">
    <property type="entry name" value="CYCLIN"/>
    <property type="match status" value="1"/>
</dbReference>
<proteinExistence type="inferred from homology"/>
<feature type="region of interest" description="Disordered" evidence="2">
    <location>
        <begin position="1"/>
        <end position="36"/>
    </location>
</feature>
<dbReference type="SUPFAM" id="SSF47954">
    <property type="entry name" value="Cyclin-like"/>
    <property type="match status" value="1"/>
</dbReference>
<dbReference type="Gene3D" id="1.10.472.10">
    <property type="entry name" value="Cyclin-like"/>
    <property type="match status" value="2"/>
</dbReference>
<organism evidence="4 5">
    <name type="scientific">Steinernema glaseri</name>
    <dbReference type="NCBI Taxonomy" id="37863"/>
    <lineage>
        <taxon>Eukaryota</taxon>
        <taxon>Metazoa</taxon>
        <taxon>Ecdysozoa</taxon>
        <taxon>Nematoda</taxon>
        <taxon>Chromadorea</taxon>
        <taxon>Rhabditida</taxon>
        <taxon>Tylenchina</taxon>
        <taxon>Panagrolaimomorpha</taxon>
        <taxon>Strongyloidoidea</taxon>
        <taxon>Steinernematidae</taxon>
        <taxon>Steinernema</taxon>
    </lineage>
</organism>
<dbReference type="AlphaFoldDB" id="A0A1I7ZDZ3"/>
<dbReference type="Proteomes" id="UP000095287">
    <property type="component" value="Unplaced"/>
</dbReference>
<comment type="similarity">
    <text evidence="1">Belongs to the cyclin family.</text>
</comment>
<accession>A0A1I7ZDZ3</accession>
<evidence type="ECO:0000313" key="5">
    <source>
        <dbReference type="WBParaSite" id="L893_g25223.t2"/>
    </source>
</evidence>
<dbReference type="WBParaSite" id="L893_g25223.t2">
    <property type="protein sequence ID" value="L893_g25223.t2"/>
    <property type="gene ID" value="L893_g25223"/>
</dbReference>